<dbReference type="GO" id="GO:0043138">
    <property type="term" value="F:3'-5' DNA helicase activity"/>
    <property type="evidence" value="ECO:0007669"/>
    <property type="project" value="UniProtKB-EC"/>
</dbReference>
<evidence type="ECO:0000256" key="1">
    <source>
        <dbReference type="ARBA" id="ARBA00022741"/>
    </source>
</evidence>
<keyword evidence="5" id="KW-0413">Isomerase</keyword>
<dbReference type="InterPro" id="IPR014016">
    <property type="entry name" value="UvrD-like_ATP-bd"/>
</dbReference>
<dbReference type="PANTHER" id="PTHR11070:SF30">
    <property type="entry name" value="F-BOX DNA HELICASE 1"/>
    <property type="match status" value="1"/>
</dbReference>
<dbReference type="PANTHER" id="PTHR11070">
    <property type="entry name" value="UVRD / RECB / PCRA DNA HELICASE FAMILY MEMBER"/>
    <property type="match status" value="1"/>
</dbReference>
<gene>
    <name evidence="11" type="ORF">phiK7A1_012c</name>
</gene>
<dbReference type="InterPro" id="IPR000212">
    <property type="entry name" value="DNA_helicase_UvrD/REP"/>
</dbReference>
<dbReference type="InterPro" id="IPR014017">
    <property type="entry name" value="DNA_helicase_UvrD-like_C"/>
</dbReference>
<dbReference type="GO" id="GO:0031297">
    <property type="term" value="P:replication fork processing"/>
    <property type="evidence" value="ECO:0007669"/>
    <property type="project" value="TreeGrafter"/>
</dbReference>
<sequence>MASFTPTAQQLHAVDLVGEHDFVKIDAGAGAAKTSTLALCAEQYVVPSLYLAFNKTMATEAAERFPGWVTCKTTHGLAYGVFGRPLHAKLARPTGRYENVCGTGSEVAKFFKIAAQETIMGKRITSNGIGQSVKETVNNFEYSADETLLIKHVSYSALKKVAKEDHFDTAFYAAVVLDYAKKLWALRTNIRSNILITHDTYLKLYQLSKPDLSEYEIVYLDEAQDTNDCVLDIIKRQHKVVFVGDQRQQIYGFRGSVNAMAKIDCATGFLTTSFRFGQEVADLANIILGKTGEGALKGWDQLNTEVIRRRDILDLPQKHTRLYRTNAALLSDAVGLIGRGMKVNLEIDVKDFLRKLESAVELKMGNMSKVKHEDFLAYANWQELVDESPTGEIGRIYKIIEGGHHFEVIGVLTSHRNTDNPDIIMTTAHKSKGREWDYILLADDFPSAYNNEGDYVGLEEMEENLLYVAVTRAKKWLCMNSTCEELMDRKESFGIASSGGYEGGDMAQFYINQELDALAMEEDYP</sequence>
<reference evidence="11 12" key="1">
    <citation type="submission" date="2020-07" db="EMBL/GenBank/DDBJ databases">
        <authorList>
            <person name="Martino G."/>
            <person name="Holtappels D."/>
            <person name="Wagemans J."/>
            <person name="Lavigne R."/>
            <person name="Turina M."/>
            <person name="Ciuffo M."/>
        </authorList>
    </citation>
    <scope>NUCLEOTIDE SEQUENCE [LARGE SCALE GENOMIC DNA]</scope>
</reference>
<evidence type="ECO:0000256" key="8">
    <source>
        <dbReference type="ARBA" id="ARBA00048988"/>
    </source>
</evidence>
<dbReference type="EC" id="5.6.2.4" evidence="7"/>
<dbReference type="GO" id="GO:0003677">
    <property type="term" value="F:DNA binding"/>
    <property type="evidence" value="ECO:0007669"/>
    <property type="project" value="InterPro"/>
</dbReference>
<dbReference type="Proteomes" id="UP000516415">
    <property type="component" value="Segment"/>
</dbReference>
<protein>
    <recommendedName>
        <fullName evidence="7">DNA 3'-5' helicase</fullName>
        <ecNumber evidence="7">5.6.2.4</ecNumber>
    </recommendedName>
</protein>
<keyword evidence="12" id="KW-1185">Reference proteome</keyword>
<evidence type="ECO:0000256" key="5">
    <source>
        <dbReference type="ARBA" id="ARBA00023235"/>
    </source>
</evidence>
<dbReference type="SUPFAM" id="SSF52540">
    <property type="entry name" value="P-loop containing nucleoside triphosphate hydrolases"/>
    <property type="match status" value="1"/>
</dbReference>
<evidence type="ECO:0000256" key="3">
    <source>
        <dbReference type="ARBA" id="ARBA00022806"/>
    </source>
</evidence>
<keyword evidence="3 11" id="KW-0347">Helicase</keyword>
<dbReference type="GO" id="GO:0016787">
    <property type="term" value="F:hydrolase activity"/>
    <property type="evidence" value="ECO:0007669"/>
    <property type="project" value="UniProtKB-KW"/>
</dbReference>
<dbReference type="EMBL" id="MT740307">
    <property type="protein sequence ID" value="QNR53802.1"/>
    <property type="molecule type" value="Genomic_DNA"/>
</dbReference>
<evidence type="ECO:0000313" key="12">
    <source>
        <dbReference type="Proteomes" id="UP000516415"/>
    </source>
</evidence>
<keyword evidence="2" id="KW-0378">Hydrolase</keyword>
<dbReference type="GO" id="GO:0000724">
    <property type="term" value="P:double-strand break repair via homologous recombination"/>
    <property type="evidence" value="ECO:0007669"/>
    <property type="project" value="TreeGrafter"/>
</dbReference>
<organism evidence="11 12">
    <name type="scientific">Pseudomonas phage phiK7A1</name>
    <dbReference type="NCBI Taxonomy" id="2759194"/>
    <lineage>
        <taxon>Viruses</taxon>
        <taxon>Duplodnaviria</taxon>
        <taxon>Heunggongvirae</taxon>
        <taxon>Uroviricota</taxon>
        <taxon>Caudoviricetes</taxon>
        <taxon>Vandenendeviridae</taxon>
        <taxon>Gorskivirinae</taxon>
        <taxon>Torinovirus</taxon>
        <taxon>Torinovirus K7A1</taxon>
    </lineage>
</organism>
<keyword evidence="1" id="KW-0547">Nucleotide-binding</keyword>
<evidence type="ECO:0000256" key="2">
    <source>
        <dbReference type="ARBA" id="ARBA00022801"/>
    </source>
</evidence>
<comment type="catalytic activity">
    <reaction evidence="6">
        <text>Couples ATP hydrolysis with the unwinding of duplex DNA by translocating in the 3'-5' direction.</text>
        <dbReference type="EC" id="5.6.2.4"/>
    </reaction>
</comment>
<dbReference type="Pfam" id="PF00580">
    <property type="entry name" value="UvrD-helicase"/>
    <property type="match status" value="1"/>
</dbReference>
<dbReference type="InterPro" id="IPR027417">
    <property type="entry name" value="P-loop_NTPase"/>
</dbReference>
<comment type="catalytic activity">
    <reaction evidence="8">
        <text>ATP + H2O = ADP + phosphate + H(+)</text>
        <dbReference type="Rhea" id="RHEA:13065"/>
        <dbReference type="ChEBI" id="CHEBI:15377"/>
        <dbReference type="ChEBI" id="CHEBI:15378"/>
        <dbReference type="ChEBI" id="CHEBI:30616"/>
        <dbReference type="ChEBI" id="CHEBI:43474"/>
        <dbReference type="ChEBI" id="CHEBI:456216"/>
        <dbReference type="EC" id="5.6.2.4"/>
    </reaction>
</comment>
<feature type="domain" description="UvrD-like helicase C-terminal" evidence="10">
    <location>
        <begin position="417"/>
        <end position="480"/>
    </location>
</feature>
<dbReference type="GO" id="GO:0005524">
    <property type="term" value="F:ATP binding"/>
    <property type="evidence" value="ECO:0007669"/>
    <property type="project" value="UniProtKB-KW"/>
</dbReference>
<feature type="domain" description="UvrD-like helicase ATP-binding" evidence="9">
    <location>
        <begin position="9"/>
        <end position="258"/>
    </location>
</feature>
<evidence type="ECO:0000256" key="4">
    <source>
        <dbReference type="ARBA" id="ARBA00022840"/>
    </source>
</evidence>
<accession>A0A7H0XFL2</accession>
<evidence type="ECO:0000259" key="9">
    <source>
        <dbReference type="Pfam" id="PF00580"/>
    </source>
</evidence>
<evidence type="ECO:0000256" key="6">
    <source>
        <dbReference type="ARBA" id="ARBA00034617"/>
    </source>
</evidence>
<proteinExistence type="predicted"/>
<dbReference type="Gene3D" id="3.40.50.300">
    <property type="entry name" value="P-loop containing nucleotide triphosphate hydrolases"/>
    <property type="match status" value="2"/>
</dbReference>
<evidence type="ECO:0000313" key="11">
    <source>
        <dbReference type="EMBL" id="QNR53802.1"/>
    </source>
</evidence>
<keyword evidence="4" id="KW-0067">ATP-binding</keyword>
<dbReference type="Pfam" id="PF13361">
    <property type="entry name" value="UvrD_C"/>
    <property type="match status" value="1"/>
</dbReference>
<name>A0A7H0XFL2_9CAUD</name>
<evidence type="ECO:0000259" key="10">
    <source>
        <dbReference type="Pfam" id="PF13361"/>
    </source>
</evidence>
<evidence type="ECO:0000256" key="7">
    <source>
        <dbReference type="ARBA" id="ARBA00034808"/>
    </source>
</evidence>